<protein>
    <submittedName>
        <fullName evidence="2">Uncharacterized protein</fullName>
    </submittedName>
</protein>
<gene>
    <name evidence="2" type="ORF">BLNAU_16065</name>
</gene>
<feature type="compositionally biased region" description="Basic and acidic residues" evidence="1">
    <location>
        <begin position="643"/>
        <end position="652"/>
    </location>
</feature>
<proteinExistence type="predicted"/>
<organism evidence="2 3">
    <name type="scientific">Blattamonas nauphoetae</name>
    <dbReference type="NCBI Taxonomy" id="2049346"/>
    <lineage>
        <taxon>Eukaryota</taxon>
        <taxon>Metamonada</taxon>
        <taxon>Preaxostyla</taxon>
        <taxon>Oxymonadida</taxon>
        <taxon>Blattamonas</taxon>
    </lineage>
</organism>
<evidence type="ECO:0000313" key="3">
    <source>
        <dbReference type="Proteomes" id="UP001281761"/>
    </source>
</evidence>
<accession>A0ABQ9XC39</accession>
<dbReference type="EMBL" id="JARBJD010000165">
    <property type="protein sequence ID" value="KAK2948959.1"/>
    <property type="molecule type" value="Genomic_DNA"/>
</dbReference>
<dbReference type="Proteomes" id="UP001281761">
    <property type="component" value="Unassembled WGS sequence"/>
</dbReference>
<evidence type="ECO:0000256" key="1">
    <source>
        <dbReference type="SAM" id="MobiDB-lite"/>
    </source>
</evidence>
<reference evidence="2 3" key="1">
    <citation type="journal article" date="2022" name="bioRxiv">
        <title>Genomics of Preaxostyla Flagellates Illuminates Evolutionary Transitions and the Path Towards Mitochondrial Loss.</title>
        <authorList>
            <person name="Novak L.V.F."/>
            <person name="Treitli S.C."/>
            <person name="Pyrih J."/>
            <person name="Halakuc P."/>
            <person name="Pipaliya S.V."/>
            <person name="Vacek V."/>
            <person name="Brzon O."/>
            <person name="Soukal P."/>
            <person name="Eme L."/>
            <person name="Dacks J.B."/>
            <person name="Karnkowska A."/>
            <person name="Elias M."/>
            <person name="Hampl V."/>
        </authorList>
    </citation>
    <scope>NUCLEOTIDE SEQUENCE [LARGE SCALE GENOMIC DNA]</scope>
    <source>
        <strain evidence="2">NAU3</strain>
        <tissue evidence="2">Gut</tissue>
    </source>
</reference>
<evidence type="ECO:0000313" key="2">
    <source>
        <dbReference type="EMBL" id="KAK2948959.1"/>
    </source>
</evidence>
<feature type="region of interest" description="Disordered" evidence="1">
    <location>
        <begin position="619"/>
        <end position="652"/>
    </location>
</feature>
<keyword evidence="3" id="KW-1185">Reference proteome</keyword>
<name>A0ABQ9XC39_9EUKA</name>
<sequence length="652" mass="74897">MDVQGLPISERNTAHFPVSPVDDHLVGALGDADQRLLQSMHSIPEWISSLRAYSEPFATDLNKYHPEGEFVKRFLVNGQPGTGKSQMLIYLIYRLMQRLEKVAILYILPDMPVITILIDHSDLSNPIRVRSHTSSLEETYYTDDFPVIRIVDSEDPFAKKNMENIFTVYTASSTQFEQHMRNMPMNIRTCKTYSPFWTSREFYTMIQCLGLTKDTFWNRRVDLTSIVELHPSVIKLLAAHGYIAEEADDSTVRRCQAQSSAEGSFSESTSLSDFNVFVYLNVIEVFGLCPRALSADLNTFFGEMSQKFGSHEITPDEKELRSVFGPLIASHYRNRPVSFFASRLLAFVTRLHPNQYRTLKHDVNQELFRSPAKFTVHTATPDRFQTFDCALPVISRCPLLSSQLDELQRFSNNVLYYETLHDPKSDSTEDPWKGIDSFIYLLVDGRIKLFAFQNTVNDWPKLMDYQLIERLKTLLENQCAMPLPETGNREAVGSKKNGENILRPRTTVDVFFIWIVRPEHVEPFMKQTVVFPDSQRSDHDWMSGPKSAVPLPYNTGVVSIADLLFNEHSTSDRLVVKYPPITMRWTSTCQELRKCFVMRPNLTLGQDDILERYIQRGDGTKVSTNDGRSGYFGEVDEEDREEDIQLPKKDSD</sequence>
<comment type="caution">
    <text evidence="2">The sequence shown here is derived from an EMBL/GenBank/DDBJ whole genome shotgun (WGS) entry which is preliminary data.</text>
</comment>